<dbReference type="RefSeq" id="WP_378936903.1">
    <property type="nucleotide sequence ID" value="NZ_JBHLVO010000021.1"/>
</dbReference>
<sequence>MKRKVAKNQAEKHTKTPTESLPDAEFAAEFNHENPMKAANRNSKKGKQGKSK</sequence>
<dbReference type="Proteomes" id="UP001589854">
    <property type="component" value="Unassembled WGS sequence"/>
</dbReference>
<feature type="compositionally biased region" description="Basic residues" evidence="1">
    <location>
        <begin position="42"/>
        <end position="52"/>
    </location>
</feature>
<protein>
    <recommendedName>
        <fullName evidence="4">Transcriptional regulator</fullName>
    </recommendedName>
</protein>
<gene>
    <name evidence="2" type="ORF">ACFFIX_19220</name>
</gene>
<name>A0ABV6GIK9_9BACI</name>
<reference evidence="2 3" key="1">
    <citation type="submission" date="2024-09" db="EMBL/GenBank/DDBJ databases">
        <authorList>
            <person name="Sun Q."/>
            <person name="Mori K."/>
        </authorList>
    </citation>
    <scope>NUCLEOTIDE SEQUENCE [LARGE SCALE GENOMIC DNA]</scope>
    <source>
        <strain evidence="2 3">CCM 7228</strain>
    </source>
</reference>
<evidence type="ECO:0008006" key="4">
    <source>
        <dbReference type="Google" id="ProtNLM"/>
    </source>
</evidence>
<dbReference type="EMBL" id="JBHLVO010000021">
    <property type="protein sequence ID" value="MFC0273526.1"/>
    <property type="molecule type" value="Genomic_DNA"/>
</dbReference>
<evidence type="ECO:0000313" key="3">
    <source>
        <dbReference type="Proteomes" id="UP001589854"/>
    </source>
</evidence>
<comment type="caution">
    <text evidence="2">The sequence shown here is derived from an EMBL/GenBank/DDBJ whole genome shotgun (WGS) entry which is preliminary data.</text>
</comment>
<keyword evidence="3" id="KW-1185">Reference proteome</keyword>
<evidence type="ECO:0000256" key="1">
    <source>
        <dbReference type="SAM" id="MobiDB-lite"/>
    </source>
</evidence>
<proteinExistence type="predicted"/>
<feature type="region of interest" description="Disordered" evidence="1">
    <location>
        <begin position="1"/>
        <end position="52"/>
    </location>
</feature>
<accession>A0ABV6GIK9</accession>
<evidence type="ECO:0000313" key="2">
    <source>
        <dbReference type="EMBL" id="MFC0273526.1"/>
    </source>
</evidence>
<organism evidence="2 3">
    <name type="scientific">Metabacillus herbersteinensis</name>
    <dbReference type="NCBI Taxonomy" id="283816"/>
    <lineage>
        <taxon>Bacteria</taxon>
        <taxon>Bacillati</taxon>
        <taxon>Bacillota</taxon>
        <taxon>Bacilli</taxon>
        <taxon>Bacillales</taxon>
        <taxon>Bacillaceae</taxon>
        <taxon>Metabacillus</taxon>
    </lineage>
</organism>